<reference evidence="17 20" key="2">
    <citation type="submission" date="2018-10" db="EMBL/GenBank/DDBJ databases">
        <title>Genomic Encyclopedia of Type Strains, Phase IV (KMG-IV): sequencing the most valuable type-strain genomes for metagenomic binning, comparative biology and taxonomic classification.</title>
        <authorList>
            <person name="Goeker M."/>
        </authorList>
    </citation>
    <scope>NUCLEOTIDE SEQUENCE [LARGE SCALE GENOMIC DNA]</scope>
    <source>
        <strain evidence="17 20">DSM 5079</strain>
    </source>
</reference>
<evidence type="ECO:0000256" key="1">
    <source>
        <dbReference type="ARBA" id="ARBA00000312"/>
    </source>
</evidence>
<evidence type="ECO:0000256" key="15">
    <source>
        <dbReference type="PIRSR" id="PIRSR006135-1"/>
    </source>
</evidence>
<dbReference type="Pfam" id="PF02283">
    <property type="entry name" value="CobU"/>
    <property type="match status" value="1"/>
</dbReference>
<dbReference type="PIRSF" id="PIRSF006135">
    <property type="entry name" value="CobU"/>
    <property type="match status" value="1"/>
</dbReference>
<comment type="similarity">
    <text evidence="7 14">Belongs to the CobU/CobP family.</text>
</comment>
<keyword evidence="13 14" id="KW-0342">GTP-binding</keyword>
<evidence type="ECO:0000313" key="19">
    <source>
        <dbReference type="Proteomes" id="UP000251313"/>
    </source>
</evidence>
<keyword evidence="8 14" id="KW-0169">Cobalamin biosynthesis</keyword>
<evidence type="ECO:0000256" key="5">
    <source>
        <dbReference type="ARBA" id="ARBA00004692"/>
    </source>
</evidence>
<dbReference type="CDD" id="cd00544">
    <property type="entry name" value="CobU"/>
    <property type="match status" value="1"/>
</dbReference>
<dbReference type="GeneID" id="66902604"/>
<evidence type="ECO:0000313" key="20">
    <source>
        <dbReference type="Proteomes" id="UP000267341"/>
    </source>
</evidence>
<dbReference type="EMBL" id="UAVL01000017">
    <property type="protein sequence ID" value="SQA64112.1"/>
    <property type="molecule type" value="Genomic_DNA"/>
</dbReference>
<name>A0AB38FZG9_9ENTR</name>
<dbReference type="GO" id="GO:0008820">
    <property type="term" value="F:cobinamide phosphate guanylyltransferase activity"/>
    <property type="evidence" value="ECO:0007669"/>
    <property type="project" value="UniProtKB-UniRule"/>
</dbReference>
<dbReference type="GO" id="GO:0005525">
    <property type="term" value="F:GTP binding"/>
    <property type="evidence" value="ECO:0007669"/>
    <property type="project" value="UniProtKB-UniRule"/>
</dbReference>
<dbReference type="GO" id="GO:0005524">
    <property type="term" value="F:ATP binding"/>
    <property type="evidence" value="ECO:0007669"/>
    <property type="project" value="UniProtKB-UniRule"/>
</dbReference>
<dbReference type="EC" id="2.7.7.62" evidence="14"/>
<evidence type="ECO:0000256" key="2">
    <source>
        <dbReference type="ARBA" id="ARBA00000711"/>
    </source>
</evidence>
<evidence type="ECO:0000256" key="12">
    <source>
        <dbReference type="ARBA" id="ARBA00022840"/>
    </source>
</evidence>
<dbReference type="SUPFAM" id="SSF52540">
    <property type="entry name" value="P-loop containing nucleoside triphosphate hydrolases"/>
    <property type="match status" value="1"/>
</dbReference>
<evidence type="ECO:0000256" key="16">
    <source>
        <dbReference type="PIRSR" id="PIRSR006135-2"/>
    </source>
</evidence>
<evidence type="ECO:0000256" key="13">
    <source>
        <dbReference type="ARBA" id="ARBA00023134"/>
    </source>
</evidence>
<dbReference type="FunFam" id="3.40.50.300:FF:000632">
    <property type="entry name" value="Bifunctional adenosylcobalamin biosynthesis protein"/>
    <property type="match status" value="1"/>
</dbReference>
<dbReference type="AlphaFoldDB" id="A0AB38FZG9"/>
<evidence type="ECO:0000256" key="14">
    <source>
        <dbReference type="PIRNR" id="PIRNR006135"/>
    </source>
</evidence>
<comment type="caution">
    <text evidence="18">The sequence shown here is derived from an EMBL/GenBank/DDBJ whole genome shotgun (WGS) entry which is preliminary data.</text>
</comment>
<dbReference type="Proteomes" id="UP000267341">
    <property type="component" value="Unassembled WGS sequence"/>
</dbReference>
<dbReference type="InterPro" id="IPR027417">
    <property type="entry name" value="P-loop_NTPase"/>
</dbReference>
<comment type="pathway">
    <text evidence="6 14">Cofactor biosynthesis; adenosylcobalamin biosynthesis; adenosylcobalamin from cob(II)yrinate a,c-diamide: step 5/7.</text>
</comment>
<dbReference type="PANTHER" id="PTHR34848">
    <property type="match status" value="1"/>
</dbReference>
<sequence length="180" mass="20208">MILITGGARSGKSQHAESLLHDAREVIYIATSQIYDDEMAQRVEHHRERRPAHWHTEERWQHLDTIITPQRSADDAILLECVTTLITNILFAEGGDGDPQHWDYDALEKAVGNEIDTLIALCRQCPAQVVLVTNEVGMGIVPENRLARHFRDIAGRMNQKLAQAADDVWLVVSGLGVKIK</sequence>
<keyword evidence="17" id="KW-0548">Nucleotidyltransferase</keyword>
<proteinExistence type="inferred from homology"/>
<protein>
    <recommendedName>
        <fullName evidence="14">Bifunctional adenosylcobalamin biosynthesis protein</fullName>
        <ecNumber evidence="14">2.7.1.156</ecNumber>
        <ecNumber evidence="14">2.7.7.62</ecNumber>
    </recommendedName>
</protein>
<keyword evidence="10 14" id="KW-0547">Nucleotide-binding</keyword>
<dbReference type="EC" id="2.7.1.156" evidence="14"/>
<keyword evidence="20" id="KW-1185">Reference proteome</keyword>
<keyword evidence="9 14" id="KW-0808">Transferase</keyword>
<keyword evidence="12 14" id="KW-0067">ATP-binding</keyword>
<evidence type="ECO:0000256" key="9">
    <source>
        <dbReference type="ARBA" id="ARBA00022679"/>
    </source>
</evidence>
<feature type="active site" description="GMP-histidine intermediate" evidence="15">
    <location>
        <position position="46"/>
    </location>
</feature>
<evidence type="ECO:0000256" key="8">
    <source>
        <dbReference type="ARBA" id="ARBA00022573"/>
    </source>
</evidence>
<evidence type="ECO:0000256" key="3">
    <source>
        <dbReference type="ARBA" id="ARBA00001522"/>
    </source>
</evidence>
<accession>A0AB38FZG9</accession>
<dbReference type="PANTHER" id="PTHR34848:SF1">
    <property type="entry name" value="BIFUNCTIONAL ADENOSYLCOBALAMIN BIOSYNTHESIS PROTEIN COBU"/>
    <property type="match status" value="1"/>
</dbReference>
<evidence type="ECO:0000256" key="4">
    <source>
        <dbReference type="ARBA" id="ARBA00003889"/>
    </source>
</evidence>
<dbReference type="Proteomes" id="UP000251313">
    <property type="component" value="Unassembled WGS sequence"/>
</dbReference>
<gene>
    <name evidence="18" type="primary">cobU</name>
    <name evidence="17" type="ORF">C7387_0520</name>
    <name evidence="18" type="ORF">NCTC11967_03202</name>
</gene>
<dbReference type="InterPro" id="IPR003203">
    <property type="entry name" value="CobU/CobP"/>
</dbReference>
<reference evidence="18 19" key="1">
    <citation type="submission" date="2018-06" db="EMBL/GenBank/DDBJ databases">
        <authorList>
            <consortium name="Pathogen Informatics"/>
            <person name="Doyle S."/>
        </authorList>
    </citation>
    <scope>NUCLEOTIDE SEQUENCE [LARGE SCALE GENOMIC DNA]</scope>
    <source>
        <strain evidence="18 19">NCTC11967</strain>
    </source>
</reference>
<feature type="binding site" evidence="16">
    <location>
        <begin position="30"/>
        <end position="32"/>
    </location>
    <ligand>
        <name>GTP</name>
        <dbReference type="ChEBI" id="CHEBI:37565"/>
    </ligand>
</feature>
<dbReference type="NCBIfam" id="NF004469">
    <property type="entry name" value="PRK05800.1"/>
    <property type="match status" value="1"/>
</dbReference>
<dbReference type="GO" id="GO:0043752">
    <property type="term" value="F:adenosylcobinamide kinase activity"/>
    <property type="evidence" value="ECO:0007669"/>
    <property type="project" value="UniProtKB-EC"/>
</dbReference>
<comment type="pathway">
    <text evidence="5 14">Cofactor biosynthesis; adenosylcobalamin biosynthesis; adenosylcobalamin from cob(II)yrinate a,c-diamide: step 6/7.</text>
</comment>
<comment type="catalytic activity">
    <reaction evidence="1 14">
        <text>adenosylcob(III)inamide + ATP = adenosylcob(III)inamide phosphate + ADP + H(+)</text>
        <dbReference type="Rhea" id="RHEA:15769"/>
        <dbReference type="ChEBI" id="CHEBI:2480"/>
        <dbReference type="ChEBI" id="CHEBI:15378"/>
        <dbReference type="ChEBI" id="CHEBI:30616"/>
        <dbReference type="ChEBI" id="CHEBI:58502"/>
        <dbReference type="ChEBI" id="CHEBI:456216"/>
        <dbReference type="EC" id="2.7.1.156"/>
    </reaction>
</comment>
<evidence type="ECO:0000313" key="18">
    <source>
        <dbReference type="EMBL" id="SQA64112.1"/>
    </source>
</evidence>
<comment type="catalytic activity">
    <reaction evidence="2 14">
        <text>adenosylcob(III)inamide phosphate + GTP + H(+) = adenosylcob(III)inamide-GDP + diphosphate</text>
        <dbReference type="Rhea" id="RHEA:22712"/>
        <dbReference type="ChEBI" id="CHEBI:15378"/>
        <dbReference type="ChEBI" id="CHEBI:33019"/>
        <dbReference type="ChEBI" id="CHEBI:37565"/>
        <dbReference type="ChEBI" id="CHEBI:58502"/>
        <dbReference type="ChEBI" id="CHEBI:60487"/>
        <dbReference type="EC" id="2.7.7.62"/>
    </reaction>
</comment>
<feature type="binding site" evidence="16">
    <location>
        <begin position="6"/>
        <end position="13"/>
    </location>
    <ligand>
        <name>GTP</name>
        <dbReference type="ChEBI" id="CHEBI:37565"/>
    </ligand>
</feature>
<keyword evidence="11 14" id="KW-0418">Kinase</keyword>
<evidence type="ECO:0000256" key="6">
    <source>
        <dbReference type="ARBA" id="ARBA00005159"/>
    </source>
</evidence>
<dbReference type="GO" id="GO:0009236">
    <property type="term" value="P:cobalamin biosynthetic process"/>
    <property type="evidence" value="ECO:0007669"/>
    <property type="project" value="UniProtKB-UniRule"/>
</dbReference>
<comment type="catalytic activity">
    <reaction evidence="3">
        <text>adenosylcob(III)inamide + GTP = adenosylcob(III)inamide phosphate + GDP + H(+)</text>
        <dbReference type="Rhea" id="RHEA:15765"/>
        <dbReference type="ChEBI" id="CHEBI:2480"/>
        <dbReference type="ChEBI" id="CHEBI:15378"/>
        <dbReference type="ChEBI" id="CHEBI:37565"/>
        <dbReference type="ChEBI" id="CHEBI:58189"/>
        <dbReference type="ChEBI" id="CHEBI:58502"/>
        <dbReference type="EC" id="2.7.1.156"/>
    </reaction>
</comment>
<dbReference type="RefSeq" id="WP_006820715.1">
    <property type="nucleotide sequence ID" value="NZ_CABKQJ010000016.1"/>
</dbReference>
<feature type="binding site" evidence="16">
    <location>
        <position position="80"/>
    </location>
    <ligand>
        <name>GTP</name>
        <dbReference type="ChEBI" id="CHEBI:37565"/>
    </ligand>
</feature>
<feature type="binding site" evidence="16">
    <location>
        <position position="58"/>
    </location>
    <ligand>
        <name>GTP</name>
        <dbReference type="ChEBI" id="CHEBI:37565"/>
    </ligand>
</feature>
<organism evidence="18 19">
    <name type="scientific">Yokenella regensburgei</name>
    <dbReference type="NCBI Taxonomy" id="158877"/>
    <lineage>
        <taxon>Bacteria</taxon>
        <taxon>Pseudomonadati</taxon>
        <taxon>Pseudomonadota</taxon>
        <taxon>Gammaproteobacteria</taxon>
        <taxon>Enterobacterales</taxon>
        <taxon>Enterobacteriaceae</taxon>
        <taxon>Yokenella</taxon>
    </lineage>
</organism>
<dbReference type="EMBL" id="RBIZ01000003">
    <property type="protein sequence ID" value="RKR63852.1"/>
    <property type="molecule type" value="Genomic_DNA"/>
</dbReference>
<dbReference type="Gene3D" id="3.40.50.300">
    <property type="entry name" value="P-loop containing nucleotide triphosphate hydrolases"/>
    <property type="match status" value="1"/>
</dbReference>
<comment type="function">
    <text evidence="4 14">Catalyzes ATP-dependent phosphorylation of adenosylcobinamide and addition of GMP to adenosylcobinamide phosphate.</text>
</comment>
<evidence type="ECO:0000256" key="11">
    <source>
        <dbReference type="ARBA" id="ARBA00022777"/>
    </source>
</evidence>
<evidence type="ECO:0000256" key="7">
    <source>
        <dbReference type="ARBA" id="ARBA00007490"/>
    </source>
</evidence>
<evidence type="ECO:0000313" key="17">
    <source>
        <dbReference type="EMBL" id="RKR63852.1"/>
    </source>
</evidence>
<feature type="binding site" evidence="16">
    <location>
        <begin position="47"/>
        <end position="50"/>
    </location>
    <ligand>
        <name>GTP</name>
        <dbReference type="ChEBI" id="CHEBI:37565"/>
    </ligand>
</feature>
<evidence type="ECO:0000256" key="10">
    <source>
        <dbReference type="ARBA" id="ARBA00022741"/>
    </source>
</evidence>